<dbReference type="EMBL" id="VTPC01061256">
    <property type="protein sequence ID" value="KAF2889882.1"/>
    <property type="molecule type" value="Genomic_DNA"/>
</dbReference>
<evidence type="ECO:0000313" key="2">
    <source>
        <dbReference type="Proteomes" id="UP000801492"/>
    </source>
</evidence>
<name>A0A8K0CT87_IGNLU</name>
<dbReference type="AlphaFoldDB" id="A0A8K0CT87"/>
<keyword evidence="2" id="KW-1185">Reference proteome</keyword>
<gene>
    <name evidence="1" type="ORF">ILUMI_16291</name>
</gene>
<accession>A0A8K0CT87</accession>
<evidence type="ECO:0000313" key="1">
    <source>
        <dbReference type="EMBL" id="KAF2889882.1"/>
    </source>
</evidence>
<comment type="caution">
    <text evidence="1">The sequence shown here is derived from an EMBL/GenBank/DDBJ whole genome shotgun (WGS) entry which is preliminary data.</text>
</comment>
<protein>
    <submittedName>
        <fullName evidence="1">Uncharacterized protein</fullName>
    </submittedName>
</protein>
<sequence length="169" mass="19551">MIAADMTENTKIEEPKKKFVIILPKQKNAVRRPYKKVKHLVANSEGSSAKEEVLSDEGEDGANVTRVQPDRSKRWATAIQGVRTYRGINWVLDHFLVVASIRQRISNVQKQERYTPKKWDIDKLRSNQNLIRCQKLIKRELSRNEASNDVELEWSHIKDTILKAAKDMG</sequence>
<reference evidence="1" key="1">
    <citation type="submission" date="2019-08" db="EMBL/GenBank/DDBJ databases">
        <title>The genome of the North American firefly Photinus pyralis.</title>
        <authorList>
            <consortium name="Photinus pyralis genome working group"/>
            <person name="Fallon T.R."/>
            <person name="Sander Lower S.E."/>
            <person name="Weng J.-K."/>
        </authorList>
    </citation>
    <scope>NUCLEOTIDE SEQUENCE</scope>
    <source>
        <strain evidence="1">TRF0915ILg1</strain>
        <tissue evidence="1">Whole body</tissue>
    </source>
</reference>
<organism evidence="1 2">
    <name type="scientific">Ignelater luminosus</name>
    <name type="common">Cucubano</name>
    <name type="synonym">Pyrophorus luminosus</name>
    <dbReference type="NCBI Taxonomy" id="2038154"/>
    <lineage>
        <taxon>Eukaryota</taxon>
        <taxon>Metazoa</taxon>
        <taxon>Ecdysozoa</taxon>
        <taxon>Arthropoda</taxon>
        <taxon>Hexapoda</taxon>
        <taxon>Insecta</taxon>
        <taxon>Pterygota</taxon>
        <taxon>Neoptera</taxon>
        <taxon>Endopterygota</taxon>
        <taxon>Coleoptera</taxon>
        <taxon>Polyphaga</taxon>
        <taxon>Elateriformia</taxon>
        <taxon>Elateroidea</taxon>
        <taxon>Elateridae</taxon>
        <taxon>Agrypninae</taxon>
        <taxon>Pyrophorini</taxon>
        <taxon>Ignelater</taxon>
    </lineage>
</organism>
<dbReference type="OrthoDB" id="6627613at2759"/>
<dbReference type="Proteomes" id="UP000801492">
    <property type="component" value="Unassembled WGS sequence"/>
</dbReference>
<proteinExistence type="predicted"/>